<evidence type="ECO:0000256" key="1">
    <source>
        <dbReference type="SAM" id="MobiDB-lite"/>
    </source>
</evidence>
<feature type="domain" description="CTHRC1 C-terminal" evidence="3">
    <location>
        <begin position="61"/>
        <end position="189"/>
    </location>
</feature>
<name>A0A8B7XUP9_ACAPL</name>
<evidence type="ECO:0000259" key="3">
    <source>
        <dbReference type="Pfam" id="PF25815"/>
    </source>
</evidence>
<feature type="signal peptide" evidence="2">
    <location>
        <begin position="1"/>
        <end position="19"/>
    </location>
</feature>
<feature type="chain" id="PRO_5034309924" evidence="2">
    <location>
        <begin position="20"/>
        <end position="199"/>
    </location>
</feature>
<feature type="compositionally biased region" description="Pro residues" evidence="1">
    <location>
        <begin position="37"/>
        <end position="46"/>
    </location>
</feature>
<dbReference type="OMA" id="PCQGAER"/>
<evidence type="ECO:0000256" key="2">
    <source>
        <dbReference type="SAM" id="SignalP"/>
    </source>
</evidence>
<proteinExistence type="predicted"/>
<dbReference type="Gene3D" id="1.20.5.320">
    <property type="entry name" value="6-Phosphogluconate Dehydrogenase, domain 3"/>
    <property type="match status" value="1"/>
</dbReference>
<protein>
    <submittedName>
        <fullName evidence="5">Collagen triple helix repeat-containing protein 1-like</fullName>
    </submittedName>
</protein>
<evidence type="ECO:0000313" key="4">
    <source>
        <dbReference type="Proteomes" id="UP000694845"/>
    </source>
</evidence>
<dbReference type="GeneID" id="110975992"/>
<dbReference type="Proteomes" id="UP000694845">
    <property type="component" value="Unplaced"/>
</dbReference>
<dbReference type="InterPro" id="IPR057873">
    <property type="entry name" value="CTHRC1_C"/>
</dbReference>
<reference evidence="5" key="1">
    <citation type="submission" date="2025-08" db="UniProtKB">
        <authorList>
            <consortium name="RefSeq"/>
        </authorList>
    </citation>
    <scope>IDENTIFICATION</scope>
</reference>
<keyword evidence="4" id="KW-1185">Reference proteome</keyword>
<evidence type="ECO:0000313" key="5">
    <source>
        <dbReference type="RefSeq" id="XP_022084583.1"/>
    </source>
</evidence>
<dbReference type="KEGG" id="aplc:110975992"/>
<feature type="region of interest" description="Disordered" evidence="1">
    <location>
        <begin position="30"/>
        <end position="53"/>
    </location>
</feature>
<accession>A0A8B7XUP9</accession>
<dbReference type="AlphaFoldDB" id="A0A8B7XUP9"/>
<keyword evidence="2" id="KW-0732">Signal</keyword>
<dbReference type="Pfam" id="PF25815">
    <property type="entry name" value="CTHRC1_C"/>
    <property type="match status" value="1"/>
</dbReference>
<sequence>MATAGSAALLGLLLFLAVALDLPSANSWGSTCDQGSPGPPGPPGPPGSSGESGAPEFLDYNNWRQCAWHSANGNDYDGNIYTCTIQKRYSNSALYVAYGGNLRLYGCDGCCKRWYFTFNNNECSPVPIDGVVYQHNTYHMNLHRHRNIEGYCHTLGAGQIDVRFAVGDCHGHGNADAYTGWNSASRIIVKEIPASPYGY</sequence>
<gene>
    <name evidence="5" type="primary">LOC110975992</name>
</gene>
<dbReference type="OrthoDB" id="5985978at2759"/>
<dbReference type="RefSeq" id="XP_022084583.1">
    <property type="nucleotide sequence ID" value="XM_022228891.1"/>
</dbReference>
<organism evidence="4 5">
    <name type="scientific">Acanthaster planci</name>
    <name type="common">Crown-of-thorns starfish</name>
    <dbReference type="NCBI Taxonomy" id="133434"/>
    <lineage>
        <taxon>Eukaryota</taxon>
        <taxon>Metazoa</taxon>
        <taxon>Echinodermata</taxon>
        <taxon>Eleutherozoa</taxon>
        <taxon>Asterozoa</taxon>
        <taxon>Asteroidea</taxon>
        <taxon>Valvatacea</taxon>
        <taxon>Valvatida</taxon>
        <taxon>Acanthasteridae</taxon>
        <taxon>Acanthaster</taxon>
    </lineage>
</organism>